<dbReference type="Proteomes" id="UP000004508">
    <property type="component" value="Unassembled WGS sequence"/>
</dbReference>
<sequence length="65" mass="7301">MAKATKTIRQALHYPPQYAAYFAANQALFNRVVAFYFDCIQAHEGLLSLKNKQALTAPLSLTHFS</sequence>
<evidence type="ECO:0000313" key="2">
    <source>
        <dbReference type="Proteomes" id="UP000004508"/>
    </source>
</evidence>
<evidence type="ECO:0000313" key="1">
    <source>
        <dbReference type="EMBL" id="EFH85683.1"/>
    </source>
</evidence>
<gene>
    <name evidence="1" type="ORF">Krac_6913</name>
</gene>
<reference evidence="1 2" key="1">
    <citation type="journal article" date="2011" name="Stand. Genomic Sci.">
        <title>Non-contiguous finished genome sequence and contextual data of the filamentous soil bacterium Ktedonobacter racemifer type strain (SOSP1-21).</title>
        <authorList>
            <person name="Chang Y.J."/>
            <person name="Land M."/>
            <person name="Hauser L."/>
            <person name="Chertkov O."/>
            <person name="Del Rio T.G."/>
            <person name="Nolan M."/>
            <person name="Copeland A."/>
            <person name="Tice H."/>
            <person name="Cheng J.F."/>
            <person name="Lucas S."/>
            <person name="Han C."/>
            <person name="Goodwin L."/>
            <person name="Pitluck S."/>
            <person name="Ivanova N."/>
            <person name="Ovchinikova G."/>
            <person name="Pati A."/>
            <person name="Chen A."/>
            <person name="Palaniappan K."/>
            <person name="Mavromatis K."/>
            <person name="Liolios K."/>
            <person name="Brettin T."/>
            <person name="Fiebig A."/>
            <person name="Rohde M."/>
            <person name="Abt B."/>
            <person name="Goker M."/>
            <person name="Detter J.C."/>
            <person name="Woyke T."/>
            <person name="Bristow J."/>
            <person name="Eisen J.A."/>
            <person name="Markowitz V."/>
            <person name="Hugenholtz P."/>
            <person name="Kyrpides N.C."/>
            <person name="Klenk H.P."/>
            <person name="Lapidus A."/>
        </authorList>
    </citation>
    <scope>NUCLEOTIDE SEQUENCE [LARGE SCALE GENOMIC DNA]</scope>
    <source>
        <strain evidence="2">DSM 44963</strain>
    </source>
</reference>
<organism evidence="1 2">
    <name type="scientific">Ktedonobacter racemifer DSM 44963</name>
    <dbReference type="NCBI Taxonomy" id="485913"/>
    <lineage>
        <taxon>Bacteria</taxon>
        <taxon>Bacillati</taxon>
        <taxon>Chloroflexota</taxon>
        <taxon>Ktedonobacteria</taxon>
        <taxon>Ktedonobacterales</taxon>
        <taxon>Ktedonobacteraceae</taxon>
        <taxon>Ktedonobacter</taxon>
    </lineage>
</organism>
<dbReference type="STRING" id="485913.Krac_6913"/>
<dbReference type="EMBL" id="ADVG01000002">
    <property type="protein sequence ID" value="EFH85683.1"/>
    <property type="molecule type" value="Genomic_DNA"/>
</dbReference>
<proteinExistence type="predicted"/>
<dbReference type="InParanoid" id="D6TQ35"/>
<dbReference type="AlphaFoldDB" id="D6TQ35"/>
<accession>D6TQ35</accession>
<comment type="caution">
    <text evidence="1">The sequence shown here is derived from an EMBL/GenBank/DDBJ whole genome shotgun (WGS) entry which is preliminary data.</text>
</comment>
<protein>
    <submittedName>
        <fullName evidence="1">Uncharacterized protein</fullName>
    </submittedName>
</protein>
<name>D6TQ35_KTERA</name>
<keyword evidence="2" id="KW-1185">Reference proteome</keyword>